<protein>
    <submittedName>
        <fullName evidence="13">Tripartite ATP-independent transporter DctQ subunit</fullName>
    </submittedName>
    <submittedName>
        <fullName evidence="11">Tripartite ATP-independent transporter, DctQ component</fullName>
    </submittedName>
</protein>
<feature type="transmembrane region" description="Helical" evidence="9">
    <location>
        <begin position="47"/>
        <end position="65"/>
    </location>
</feature>
<evidence type="ECO:0000313" key="16">
    <source>
        <dbReference type="Proteomes" id="UP000295472"/>
    </source>
</evidence>
<keyword evidence="6 9" id="KW-1133">Transmembrane helix</keyword>
<dbReference type="InterPro" id="IPR055348">
    <property type="entry name" value="DctQ"/>
</dbReference>
<keyword evidence="3" id="KW-1003">Cell membrane</keyword>
<comment type="similarity">
    <text evidence="8">Belongs to the TRAP transporter small permease family.</text>
</comment>
<reference evidence="13 16" key="2">
    <citation type="submission" date="2019-03" db="EMBL/GenBank/DDBJ databases">
        <title>Subsurface microbial communities from deep shales in Ohio and West Virginia, USA.</title>
        <authorList>
            <person name="Wrighton K."/>
        </authorList>
    </citation>
    <scope>NUCLEOTIDE SEQUENCE [LARGE SCALE GENOMIC DNA]</scope>
    <source>
        <strain evidence="13 16">DSMZ 11287</strain>
    </source>
</reference>
<dbReference type="EMBL" id="SOEF01000007">
    <property type="protein sequence ID" value="TDX45441.1"/>
    <property type="molecule type" value="Genomic_DNA"/>
</dbReference>
<dbReference type="GO" id="GO:0005886">
    <property type="term" value="C:plasma membrane"/>
    <property type="evidence" value="ECO:0007669"/>
    <property type="project" value="UniProtKB-SubCell"/>
</dbReference>
<keyword evidence="5 9" id="KW-0812">Transmembrane</keyword>
<keyword evidence="4" id="KW-0997">Cell inner membrane</keyword>
<evidence type="ECO:0000256" key="1">
    <source>
        <dbReference type="ARBA" id="ARBA00004429"/>
    </source>
</evidence>
<name>A0A4R8GSC1_9FIRM</name>
<comment type="subcellular location">
    <subcellularLocation>
        <location evidence="1">Cell inner membrane</location>
        <topology evidence="1">Multi-pass membrane protein</topology>
    </subcellularLocation>
</comment>
<gene>
    <name evidence="13" type="ORF">C7954_1078</name>
    <name evidence="11" type="ORF">SAMN04488598_1631</name>
    <name evidence="12" type="ORF">SAMN04515652_1585</name>
</gene>
<reference evidence="14 15" key="1">
    <citation type="submission" date="2016-10" db="EMBL/GenBank/DDBJ databases">
        <authorList>
            <person name="Varghese N."/>
            <person name="Submissions S."/>
        </authorList>
    </citation>
    <scope>NUCLEOTIDE SEQUENCE [LARGE SCALE GENOMIC DNA]</scope>
    <source>
        <strain evidence="11 15">WG2</strain>
        <strain evidence="12 14">WG5</strain>
    </source>
</reference>
<evidence type="ECO:0000256" key="6">
    <source>
        <dbReference type="ARBA" id="ARBA00022989"/>
    </source>
</evidence>
<dbReference type="GO" id="GO:0015740">
    <property type="term" value="P:C4-dicarboxylate transport"/>
    <property type="evidence" value="ECO:0007669"/>
    <property type="project" value="TreeGrafter"/>
</dbReference>
<evidence type="ECO:0000256" key="8">
    <source>
        <dbReference type="ARBA" id="ARBA00038436"/>
    </source>
</evidence>
<dbReference type="EMBL" id="FNBJ01000063">
    <property type="protein sequence ID" value="SDG21465.1"/>
    <property type="molecule type" value="Genomic_DNA"/>
</dbReference>
<evidence type="ECO:0000256" key="4">
    <source>
        <dbReference type="ARBA" id="ARBA00022519"/>
    </source>
</evidence>
<feature type="transmembrane region" description="Helical" evidence="9">
    <location>
        <begin position="12"/>
        <end position="35"/>
    </location>
</feature>
<dbReference type="AlphaFoldDB" id="A0A4R8GSC1"/>
<feature type="domain" description="Tripartite ATP-independent periplasmic transporters DctQ component" evidence="10">
    <location>
        <begin position="23"/>
        <end position="100"/>
    </location>
</feature>
<evidence type="ECO:0000259" key="10">
    <source>
        <dbReference type="Pfam" id="PF04290"/>
    </source>
</evidence>
<organism evidence="13 16">
    <name type="scientific">Halanaerobium congolense</name>
    <dbReference type="NCBI Taxonomy" id="54121"/>
    <lineage>
        <taxon>Bacteria</taxon>
        <taxon>Bacillati</taxon>
        <taxon>Bacillota</taxon>
        <taxon>Clostridia</taxon>
        <taxon>Halanaerobiales</taxon>
        <taxon>Halanaerobiaceae</taxon>
        <taxon>Halanaerobium</taxon>
    </lineage>
</organism>
<sequence>MNKILNLIDKVIKYLIITFLTLMVVLVFMQVIFRFVLNNPLQWSEELSRFLFVWISFLGASLALKQGQHLGIDVFLKLFPRKLSKFFIFLSYIFILIFLVGIRRILG</sequence>
<evidence type="ECO:0000313" key="12">
    <source>
        <dbReference type="EMBL" id="SET26976.1"/>
    </source>
</evidence>
<dbReference type="EMBL" id="FOHG01000058">
    <property type="protein sequence ID" value="SET26976.1"/>
    <property type="molecule type" value="Genomic_DNA"/>
</dbReference>
<keyword evidence="7 9" id="KW-0472">Membrane</keyword>
<dbReference type="Pfam" id="PF04290">
    <property type="entry name" value="DctQ"/>
    <property type="match status" value="1"/>
</dbReference>
<evidence type="ECO:0000256" key="5">
    <source>
        <dbReference type="ARBA" id="ARBA00022692"/>
    </source>
</evidence>
<keyword evidence="2" id="KW-0813">Transport</keyword>
<evidence type="ECO:0000256" key="7">
    <source>
        <dbReference type="ARBA" id="ARBA00023136"/>
    </source>
</evidence>
<evidence type="ECO:0000313" key="11">
    <source>
        <dbReference type="EMBL" id="SDG21465.1"/>
    </source>
</evidence>
<dbReference type="GO" id="GO:0022857">
    <property type="term" value="F:transmembrane transporter activity"/>
    <property type="evidence" value="ECO:0007669"/>
    <property type="project" value="TreeGrafter"/>
</dbReference>
<proteinExistence type="inferred from homology"/>
<evidence type="ECO:0000313" key="13">
    <source>
        <dbReference type="EMBL" id="TDX45441.1"/>
    </source>
</evidence>
<feature type="transmembrane region" description="Helical" evidence="9">
    <location>
        <begin position="86"/>
        <end position="106"/>
    </location>
</feature>
<evidence type="ECO:0000256" key="9">
    <source>
        <dbReference type="SAM" id="Phobius"/>
    </source>
</evidence>
<dbReference type="PANTHER" id="PTHR35011:SF2">
    <property type="entry name" value="2,3-DIKETO-L-GULONATE TRAP TRANSPORTER SMALL PERMEASE PROTEIN YIAM"/>
    <property type="match status" value="1"/>
</dbReference>
<dbReference type="InterPro" id="IPR007387">
    <property type="entry name" value="TRAP_DctQ"/>
</dbReference>
<accession>A0A4R8GSC1</accession>
<dbReference type="Proteomes" id="UP000295472">
    <property type="component" value="Unassembled WGS sequence"/>
</dbReference>
<dbReference type="RefSeq" id="WP_089721011.1">
    <property type="nucleotide sequence ID" value="NZ_FNBJ01000063.1"/>
</dbReference>
<dbReference type="Proteomes" id="UP000199519">
    <property type="component" value="Unassembled WGS sequence"/>
</dbReference>
<dbReference type="GeneID" id="57012165"/>
<evidence type="ECO:0000313" key="15">
    <source>
        <dbReference type="Proteomes" id="UP000199519"/>
    </source>
</evidence>
<evidence type="ECO:0000256" key="3">
    <source>
        <dbReference type="ARBA" id="ARBA00022475"/>
    </source>
</evidence>
<evidence type="ECO:0000313" key="14">
    <source>
        <dbReference type="Proteomes" id="UP000198612"/>
    </source>
</evidence>
<keyword evidence="15" id="KW-1185">Reference proteome</keyword>
<dbReference type="PANTHER" id="PTHR35011">
    <property type="entry name" value="2,3-DIKETO-L-GULONATE TRAP TRANSPORTER SMALL PERMEASE PROTEIN YIAM"/>
    <property type="match status" value="1"/>
</dbReference>
<evidence type="ECO:0000256" key="2">
    <source>
        <dbReference type="ARBA" id="ARBA00022448"/>
    </source>
</evidence>
<dbReference type="Proteomes" id="UP000198612">
    <property type="component" value="Unassembled WGS sequence"/>
</dbReference>